<evidence type="ECO:0000256" key="1">
    <source>
        <dbReference type="ARBA" id="ARBA00022737"/>
    </source>
</evidence>
<feature type="domain" description="SLH" evidence="4">
    <location>
        <begin position="718"/>
        <end position="778"/>
    </location>
</feature>
<evidence type="ECO:0000313" key="5">
    <source>
        <dbReference type="EMBL" id="AEF95247.1"/>
    </source>
</evidence>
<dbReference type="eggNOG" id="COG4775">
    <property type="taxonomic scope" value="Bacteria"/>
</dbReference>
<dbReference type="STRING" id="868595.Desca_2419"/>
<sequence precursor="true">MRKKDITKLLACLLVVALIVCYLPITAFAADQNPSPDPNVGGSVYGTVYGAVGESITVTLTDNTVSSNVYSGTLGNGITSNGDGSFSYTFTNIPAGSYELDVTSQGFHHVVPDPVQVSNGNTTNVDENFPALNTITGYVYDRNNQPIENVTVSNKNCISVLSGADGAYTIYLPAGDHTLNFTKDTYQDGSMHVTVSGNMVAGNMILYKVDDKVTVSGRVVDNTSGTPNPINGANVTISGNSISRSVTSDVYGLFNVDVPGNLTYDLNVSATGYLPLAQPGGVQVGSTNLDLHDITLTKATYAVTGKVYDTNQNPISGASVSVDGYTPVTTGSDGSYSIQLPVGTYTLNVTIPGYQNASTNVTVSDQNVSNVNVILIRSSSGGGSGGSSGSSNTGSSNTNISSTDLDKAINNADTAGKVTVTAPTTDNYVKLNANQLKDIAKTDKPLEVQVQGVQIDVPPVVIQKLAELGDVQITATTLTQDEENAIANEAANKSSFRLLGQIFDFNLTANGEKVSNFDDKLQIALPVAAQYHDLAAQGKLTVSYFNEATNNWEDMGGKYDAASRTIVFETNHFSKYAVTEVKNVNTSSAGTGFSDVPATYWASADINAMAYLGYVKGVAPGKFNPEASITRAEFAAMLVRIMGLKSAASINFLDVQPSDWFYDSVARAYEAGIIKGTDAGHFAPNARITREQMAAMIANAMIIKYPDIQNTKGNTNSLGSFIDSTKVSDWAQKNVAIAINSGIVKGISAGGDKVAFEPQANATRAQAVVMLKRFVDFK</sequence>
<dbReference type="HOGENOM" id="CLU_359725_0_0_9"/>
<dbReference type="PANTHER" id="PTHR11532">
    <property type="entry name" value="PROTEASE M14 CARBOXYPEPTIDASE"/>
    <property type="match status" value="1"/>
</dbReference>
<accession>F6B3T8</accession>
<dbReference type="SUPFAM" id="SSF49464">
    <property type="entry name" value="Carboxypeptidase regulatory domain-like"/>
    <property type="match status" value="3"/>
</dbReference>
<reference evidence="5" key="1">
    <citation type="submission" date="2011-05" db="EMBL/GenBank/DDBJ databases">
        <title>Complete sequence of Desulfotomaculum carboxydivorans CO-1-SRB.</title>
        <authorList>
            <consortium name="US DOE Joint Genome Institute"/>
            <person name="Lucas S."/>
            <person name="Han J."/>
            <person name="Lapidus A."/>
            <person name="Cheng J.-F."/>
            <person name="Goodwin L."/>
            <person name="Pitluck S."/>
            <person name="Peters L."/>
            <person name="Mikhailova N."/>
            <person name="Lu M."/>
            <person name="Han C."/>
            <person name="Tapia R."/>
            <person name="Land M."/>
            <person name="Hauser L."/>
            <person name="Kyrpides N."/>
            <person name="Ivanova N."/>
            <person name="Pagani I."/>
            <person name="Stams A."/>
            <person name="Plugge C."/>
            <person name="Muyzer G."/>
            <person name="Kuever J."/>
            <person name="Parshina S."/>
            <person name="Ivanova A."/>
            <person name="Nazina T."/>
            <person name="Woyke T."/>
        </authorList>
    </citation>
    <scope>NUCLEOTIDE SEQUENCE [LARGE SCALE GENOMIC DNA]</scope>
    <source>
        <strain evidence="5">CO-1-SRB</strain>
    </source>
</reference>
<dbReference type="GO" id="GO:0004181">
    <property type="term" value="F:metallocarboxypeptidase activity"/>
    <property type="evidence" value="ECO:0007669"/>
    <property type="project" value="TreeGrafter"/>
</dbReference>
<protein>
    <submittedName>
        <fullName evidence="5">S-layer domain-containing protein</fullName>
    </submittedName>
</protein>
<dbReference type="Gene3D" id="2.60.40.1120">
    <property type="entry name" value="Carboxypeptidase-like, regulatory domain"/>
    <property type="match status" value="4"/>
</dbReference>
<dbReference type="PANTHER" id="PTHR11532:SF57">
    <property type="entry name" value="CARBOXYPEPTIDASE D, B"/>
    <property type="match status" value="1"/>
</dbReference>
<dbReference type="GO" id="GO:0016485">
    <property type="term" value="P:protein processing"/>
    <property type="evidence" value="ECO:0007669"/>
    <property type="project" value="TreeGrafter"/>
</dbReference>
<feature type="signal peptide" evidence="3">
    <location>
        <begin position="1"/>
        <end position="29"/>
    </location>
</feature>
<dbReference type="InterPro" id="IPR008969">
    <property type="entry name" value="CarboxyPept-like_regulatory"/>
</dbReference>
<evidence type="ECO:0000259" key="4">
    <source>
        <dbReference type="PROSITE" id="PS51272"/>
    </source>
</evidence>
<dbReference type="InterPro" id="IPR001119">
    <property type="entry name" value="SLH_dom"/>
</dbReference>
<feature type="chain" id="PRO_5003331839" evidence="3">
    <location>
        <begin position="30"/>
        <end position="778"/>
    </location>
</feature>
<feature type="domain" description="SLH" evidence="4">
    <location>
        <begin position="648"/>
        <end position="711"/>
    </location>
</feature>
<keyword evidence="3" id="KW-0732">Signal</keyword>
<evidence type="ECO:0000313" key="6">
    <source>
        <dbReference type="Proteomes" id="UP000009226"/>
    </source>
</evidence>
<dbReference type="Pfam" id="PF13620">
    <property type="entry name" value="CarboxypepD_reg"/>
    <property type="match status" value="3"/>
</dbReference>
<name>F6B3T8_DESCC</name>
<feature type="compositionally biased region" description="Low complexity" evidence="2">
    <location>
        <begin position="389"/>
        <end position="402"/>
    </location>
</feature>
<gene>
    <name evidence="5" type="ordered locus">Desca_2419</name>
</gene>
<proteinExistence type="predicted"/>
<dbReference type="PROSITE" id="PS51272">
    <property type="entry name" value="SLH"/>
    <property type="match status" value="3"/>
</dbReference>
<dbReference type="RefSeq" id="WP_013810732.1">
    <property type="nucleotide sequence ID" value="NC_015565.1"/>
</dbReference>
<dbReference type="KEGG" id="dca:Desca_2419"/>
<dbReference type="EMBL" id="CP002736">
    <property type="protein sequence ID" value="AEF95247.1"/>
    <property type="molecule type" value="Genomic_DNA"/>
</dbReference>
<evidence type="ECO:0000256" key="3">
    <source>
        <dbReference type="SAM" id="SignalP"/>
    </source>
</evidence>
<dbReference type="Pfam" id="PF00395">
    <property type="entry name" value="SLH"/>
    <property type="match status" value="3"/>
</dbReference>
<dbReference type="AlphaFoldDB" id="F6B3T8"/>
<feature type="domain" description="SLH" evidence="4">
    <location>
        <begin position="589"/>
        <end position="647"/>
    </location>
</feature>
<dbReference type="GO" id="GO:0006518">
    <property type="term" value="P:peptide metabolic process"/>
    <property type="evidence" value="ECO:0007669"/>
    <property type="project" value="TreeGrafter"/>
</dbReference>
<feature type="region of interest" description="Disordered" evidence="2">
    <location>
        <begin position="380"/>
        <end position="402"/>
    </location>
</feature>
<dbReference type="eggNOG" id="COG5492">
    <property type="taxonomic scope" value="Bacteria"/>
</dbReference>
<organism evidence="5 6">
    <name type="scientific">Desulfotomaculum nigrificans (strain DSM 14880 / VKM B-2319 / CO-1-SRB)</name>
    <name type="common">Desulfotomaculum carboxydivorans</name>
    <dbReference type="NCBI Taxonomy" id="868595"/>
    <lineage>
        <taxon>Bacteria</taxon>
        <taxon>Bacillati</taxon>
        <taxon>Bacillota</taxon>
        <taxon>Clostridia</taxon>
        <taxon>Eubacteriales</taxon>
        <taxon>Desulfotomaculaceae</taxon>
        <taxon>Desulfotomaculum</taxon>
    </lineage>
</organism>
<dbReference type="InterPro" id="IPR050753">
    <property type="entry name" value="Peptidase_M14_domain"/>
</dbReference>
<dbReference type="GO" id="GO:0005615">
    <property type="term" value="C:extracellular space"/>
    <property type="evidence" value="ECO:0007669"/>
    <property type="project" value="TreeGrafter"/>
</dbReference>
<evidence type="ECO:0000256" key="2">
    <source>
        <dbReference type="SAM" id="MobiDB-lite"/>
    </source>
</evidence>
<dbReference type="Proteomes" id="UP000009226">
    <property type="component" value="Chromosome"/>
</dbReference>
<keyword evidence="6" id="KW-1185">Reference proteome</keyword>
<keyword evidence="1" id="KW-0677">Repeat</keyword>